<feature type="transmembrane region" description="Helical" evidence="1">
    <location>
        <begin position="140"/>
        <end position="158"/>
    </location>
</feature>
<protein>
    <submittedName>
        <fullName evidence="3">Uncharacterized protein</fullName>
    </submittedName>
</protein>
<reference evidence="3" key="1">
    <citation type="submission" date="2019-02" db="EMBL/GenBank/DDBJ databases">
        <authorList>
            <person name="Gruber-Vodicka R. H."/>
            <person name="Seah K. B. B."/>
        </authorList>
    </citation>
    <scope>NUCLEOTIDE SEQUENCE</scope>
    <source>
        <strain evidence="3">BECK_BZ198</strain>
        <strain evidence="2">BECK_BZ199</strain>
    </source>
</reference>
<evidence type="ECO:0000313" key="2">
    <source>
        <dbReference type="EMBL" id="VFK34752.1"/>
    </source>
</evidence>
<dbReference type="EMBL" id="CAADGH010000084">
    <property type="protein sequence ID" value="VFK76924.1"/>
    <property type="molecule type" value="Genomic_DNA"/>
</dbReference>
<name>A0A451BF66_9GAMM</name>
<evidence type="ECO:0000256" key="1">
    <source>
        <dbReference type="SAM" id="Phobius"/>
    </source>
</evidence>
<feature type="transmembrane region" description="Helical" evidence="1">
    <location>
        <begin position="77"/>
        <end position="100"/>
    </location>
</feature>
<proteinExistence type="predicted"/>
<feature type="transmembrane region" description="Helical" evidence="1">
    <location>
        <begin position="36"/>
        <end position="57"/>
    </location>
</feature>
<dbReference type="AlphaFoldDB" id="A0A451BF66"/>
<organism evidence="3">
    <name type="scientific">Candidatus Kentrum sp. MB</name>
    <dbReference type="NCBI Taxonomy" id="2138164"/>
    <lineage>
        <taxon>Bacteria</taxon>
        <taxon>Pseudomonadati</taxon>
        <taxon>Pseudomonadota</taxon>
        <taxon>Gammaproteobacteria</taxon>
        <taxon>Candidatus Kentrum</taxon>
    </lineage>
</organism>
<dbReference type="EMBL" id="CAADFQ010000083">
    <property type="protein sequence ID" value="VFK34752.1"/>
    <property type="molecule type" value="Genomic_DNA"/>
</dbReference>
<gene>
    <name evidence="3" type="ORF">BECKMB1821H_GA0114242_10847</name>
    <name evidence="2" type="ORF">BECKMB1821I_GA0114274_10837</name>
</gene>
<feature type="transmembrane region" description="Helical" evidence="1">
    <location>
        <begin position="106"/>
        <end position="128"/>
    </location>
</feature>
<keyword evidence="1" id="KW-1133">Transmembrane helix</keyword>
<keyword evidence="1" id="KW-0812">Transmembrane</keyword>
<evidence type="ECO:0000313" key="3">
    <source>
        <dbReference type="EMBL" id="VFK76924.1"/>
    </source>
</evidence>
<feature type="transmembrane region" description="Helical" evidence="1">
    <location>
        <begin position="12"/>
        <end position="30"/>
    </location>
</feature>
<accession>A0A451BF66</accession>
<keyword evidence="1" id="KW-0472">Membrane</keyword>
<sequence>MKICFDYTWPNIWQGAVTYSIGDAIAALILGEFSIYRMIGIAFVGGTFYAIEIPNYFRWIDNRVPDIGDLNNSIKRLVLMAVYFNPVWVARHLLFIYLFSGNCHQIGWGLVLMGTWSSIASLPIAIPVDYMIQNKIPYHWRHFSSGIFAGVLAIYYALTEVLFG</sequence>